<gene>
    <name evidence="2" type="ORF">PRZ48_007126</name>
</gene>
<dbReference type="Proteomes" id="UP001305779">
    <property type="component" value="Unassembled WGS sequence"/>
</dbReference>
<dbReference type="PROSITE" id="PS50097">
    <property type="entry name" value="BTB"/>
    <property type="match status" value="1"/>
</dbReference>
<sequence length="216" mass="25169">METADEFASGFEEPDMVKIQLEDGGVFWVQEPILCNLSDYFRTALKGQFKESHTKTLRLPGCTTDTFKHLLFWIVNHKLEPPMIDLYDTSAVQVQLVKLWALGQEYLLPKLQNMVTDCLWQLFVLSEARPAAISEAFELTSEGSELRQLFLSQVESDVREKRGCTEEEMDQIGRVPGFTKAYIDMVTKCLDVDQKRLLMRRPTYYHVREEEWEFAR</sequence>
<dbReference type="PANTHER" id="PTHR23312:SF8">
    <property type="entry name" value="ARMADILLO REPEAT-CONTAINING PROTEIN 5"/>
    <property type="match status" value="1"/>
</dbReference>
<accession>A0ABR0EJE7</accession>
<dbReference type="Pfam" id="PF00651">
    <property type="entry name" value="BTB"/>
    <property type="match status" value="1"/>
</dbReference>
<dbReference type="Gene3D" id="3.30.710.10">
    <property type="entry name" value="Potassium Channel Kv1.1, Chain A"/>
    <property type="match status" value="1"/>
</dbReference>
<feature type="domain" description="BTB" evidence="1">
    <location>
        <begin position="15"/>
        <end position="83"/>
    </location>
</feature>
<dbReference type="InterPro" id="IPR000210">
    <property type="entry name" value="BTB/POZ_dom"/>
</dbReference>
<protein>
    <recommendedName>
        <fullName evidence="1">BTB domain-containing protein</fullName>
    </recommendedName>
</protein>
<reference evidence="2 3" key="1">
    <citation type="journal article" date="2023" name="G3 (Bethesda)">
        <title>A chromosome-level genome assembly of Zasmidium syzygii isolated from banana leaves.</title>
        <authorList>
            <person name="van Westerhoven A.C."/>
            <person name="Mehrabi R."/>
            <person name="Talebi R."/>
            <person name="Steentjes M.B.F."/>
            <person name="Corcolon B."/>
            <person name="Chong P.A."/>
            <person name="Kema G.H.J."/>
            <person name="Seidl M.F."/>
        </authorList>
    </citation>
    <scope>NUCLEOTIDE SEQUENCE [LARGE SCALE GENOMIC DNA]</scope>
    <source>
        <strain evidence="2 3">P124</strain>
    </source>
</reference>
<dbReference type="InterPro" id="IPR011333">
    <property type="entry name" value="SKP1/BTB/POZ_sf"/>
</dbReference>
<comment type="caution">
    <text evidence="2">The sequence shown here is derived from an EMBL/GenBank/DDBJ whole genome shotgun (WGS) entry which is preliminary data.</text>
</comment>
<proteinExistence type="predicted"/>
<name>A0ABR0EJE7_ZASCE</name>
<dbReference type="CDD" id="cd18186">
    <property type="entry name" value="BTB_POZ_ZBTB_KLHL-like"/>
    <property type="match status" value="1"/>
</dbReference>
<evidence type="ECO:0000313" key="3">
    <source>
        <dbReference type="Proteomes" id="UP001305779"/>
    </source>
</evidence>
<organism evidence="2 3">
    <name type="scientific">Zasmidium cellare</name>
    <name type="common">Wine cellar mold</name>
    <name type="synonym">Racodium cellare</name>
    <dbReference type="NCBI Taxonomy" id="395010"/>
    <lineage>
        <taxon>Eukaryota</taxon>
        <taxon>Fungi</taxon>
        <taxon>Dikarya</taxon>
        <taxon>Ascomycota</taxon>
        <taxon>Pezizomycotina</taxon>
        <taxon>Dothideomycetes</taxon>
        <taxon>Dothideomycetidae</taxon>
        <taxon>Mycosphaerellales</taxon>
        <taxon>Mycosphaerellaceae</taxon>
        <taxon>Zasmidium</taxon>
    </lineage>
</organism>
<evidence type="ECO:0000259" key="1">
    <source>
        <dbReference type="PROSITE" id="PS50097"/>
    </source>
</evidence>
<dbReference type="SUPFAM" id="SSF54695">
    <property type="entry name" value="POZ domain"/>
    <property type="match status" value="1"/>
</dbReference>
<dbReference type="EMBL" id="JAXOVC010000005">
    <property type="protein sequence ID" value="KAK4501318.1"/>
    <property type="molecule type" value="Genomic_DNA"/>
</dbReference>
<evidence type="ECO:0000313" key="2">
    <source>
        <dbReference type="EMBL" id="KAK4501318.1"/>
    </source>
</evidence>
<keyword evidence="3" id="KW-1185">Reference proteome</keyword>
<dbReference type="PANTHER" id="PTHR23312">
    <property type="entry name" value="ARMC5 ARMADILLO REPEAT-CONTAINING -RELATED"/>
    <property type="match status" value="1"/>
</dbReference>